<dbReference type="Pfam" id="PF01784">
    <property type="entry name" value="DUF34_NIF3"/>
    <property type="match status" value="1"/>
</dbReference>
<dbReference type="SUPFAM" id="SSF102705">
    <property type="entry name" value="NIF3 (NGG1p interacting factor 3)-like"/>
    <property type="match status" value="1"/>
</dbReference>
<dbReference type="GO" id="GO:0046872">
    <property type="term" value="F:metal ion binding"/>
    <property type="evidence" value="ECO:0007669"/>
    <property type="project" value="UniProtKB-KW"/>
</dbReference>
<dbReference type="InterPro" id="IPR002678">
    <property type="entry name" value="DUF34/NIF3"/>
</dbReference>
<protein>
    <recommendedName>
        <fullName evidence="2">GTP cyclohydrolase 1 type 2 homolog</fullName>
    </recommendedName>
</protein>
<evidence type="ECO:0000256" key="4">
    <source>
        <dbReference type="PIRSR" id="PIRSR602678-1"/>
    </source>
</evidence>
<proteinExistence type="inferred from homology"/>
<name>A0AAW5BYX5_9FIRM</name>
<evidence type="ECO:0000313" key="5">
    <source>
        <dbReference type="EMBL" id="MCG4747070.1"/>
    </source>
</evidence>
<dbReference type="InterPro" id="IPR036069">
    <property type="entry name" value="DUF34/NIF3_sf"/>
</dbReference>
<dbReference type="Gene3D" id="3.40.1390.30">
    <property type="entry name" value="NIF3 (NGG1p interacting factor 3)-like"/>
    <property type="match status" value="2"/>
</dbReference>
<reference evidence="5" key="1">
    <citation type="submission" date="2022-01" db="EMBL/GenBank/DDBJ databases">
        <title>Collection of gut derived symbiotic bacterial strains cultured from healthy donors.</title>
        <authorList>
            <person name="Lin H."/>
            <person name="Kohout C."/>
            <person name="Waligurski E."/>
            <person name="Pamer E.G."/>
        </authorList>
    </citation>
    <scope>NUCLEOTIDE SEQUENCE</scope>
    <source>
        <strain evidence="5">DFI.6.55</strain>
    </source>
</reference>
<evidence type="ECO:0000256" key="2">
    <source>
        <dbReference type="ARBA" id="ARBA00022112"/>
    </source>
</evidence>
<dbReference type="EMBL" id="JAKNGE010000021">
    <property type="protein sequence ID" value="MCG4747070.1"/>
    <property type="molecule type" value="Genomic_DNA"/>
</dbReference>
<comment type="caution">
    <text evidence="5">The sequence shown here is derived from an EMBL/GenBank/DDBJ whole genome shotgun (WGS) entry which is preliminary data.</text>
</comment>
<accession>A0AAW5BYX5</accession>
<dbReference type="Proteomes" id="UP001299608">
    <property type="component" value="Unassembled WGS sequence"/>
</dbReference>
<dbReference type="PANTHER" id="PTHR13799">
    <property type="entry name" value="NGG1 INTERACTING FACTOR 3"/>
    <property type="match status" value="1"/>
</dbReference>
<evidence type="ECO:0000256" key="3">
    <source>
        <dbReference type="ARBA" id="ARBA00022723"/>
    </source>
</evidence>
<feature type="binding site" evidence="4">
    <location>
        <position position="122"/>
    </location>
    <ligand>
        <name>a divalent metal cation</name>
        <dbReference type="ChEBI" id="CHEBI:60240"/>
        <label>1</label>
    </ligand>
</feature>
<dbReference type="PANTHER" id="PTHR13799:SF14">
    <property type="entry name" value="GTP CYCLOHYDROLASE 1 TYPE 2 HOMOLOG"/>
    <property type="match status" value="1"/>
</dbReference>
<feature type="binding site" evidence="4">
    <location>
        <position position="83"/>
    </location>
    <ligand>
        <name>a divalent metal cation</name>
        <dbReference type="ChEBI" id="CHEBI:60240"/>
        <label>1</label>
    </ligand>
</feature>
<dbReference type="AlphaFoldDB" id="A0AAW5BYX5"/>
<dbReference type="GO" id="GO:0005737">
    <property type="term" value="C:cytoplasm"/>
    <property type="evidence" value="ECO:0007669"/>
    <property type="project" value="TreeGrafter"/>
</dbReference>
<feature type="binding site" evidence="4">
    <location>
        <position position="252"/>
    </location>
    <ligand>
        <name>a divalent metal cation</name>
        <dbReference type="ChEBI" id="CHEBI:60240"/>
        <label>1</label>
    </ligand>
</feature>
<organism evidence="5 6">
    <name type="scientific">Enterocloster aldenensis</name>
    <dbReference type="NCBI Taxonomy" id="358742"/>
    <lineage>
        <taxon>Bacteria</taxon>
        <taxon>Bacillati</taxon>
        <taxon>Bacillota</taxon>
        <taxon>Clostridia</taxon>
        <taxon>Lachnospirales</taxon>
        <taxon>Lachnospiraceae</taxon>
        <taxon>Enterocloster</taxon>
    </lineage>
</organism>
<feature type="binding site" evidence="4">
    <location>
        <position position="82"/>
    </location>
    <ligand>
        <name>a divalent metal cation</name>
        <dbReference type="ChEBI" id="CHEBI:60240"/>
        <label>1</label>
    </ligand>
</feature>
<gene>
    <name evidence="5" type="ORF">L0N08_16715</name>
</gene>
<feature type="binding site" evidence="4">
    <location>
        <position position="256"/>
    </location>
    <ligand>
        <name>a divalent metal cation</name>
        <dbReference type="ChEBI" id="CHEBI:60240"/>
        <label>1</label>
    </ligand>
</feature>
<evidence type="ECO:0000313" key="6">
    <source>
        <dbReference type="Proteomes" id="UP001299608"/>
    </source>
</evidence>
<comment type="similarity">
    <text evidence="1">Belongs to the GTP cyclohydrolase I type 2/NIF3 family.</text>
</comment>
<sequence length="286" mass="32795">MDSRSLYRRLELDFNLKDMKDDWSFMSLDNDFIFPEFKSRYMGLVADNTEHIRKVYTATFPDKAVIDEIFRRNETDVLLFAHHAMEYIASDEGFPFHDIPLDYLKEMKKRRISFYMLHTPLDQYGEYSTSVSLAKALGLRIAEPFCRYDEHTQAGVICRTDMSSVLELQDLVSRTVGHDTKLYPYGEPSIKDGRVAIAAGGGSYPFVITELAQKDVHCYITGFTKPLPHFEPTLAFHRLARDHGVNVIGATHYSTEKFACMAMTGYFAKAGVPAEFLEGTWYLEDL</sequence>
<dbReference type="RefSeq" id="WP_235845198.1">
    <property type="nucleotide sequence ID" value="NZ_JAKNGE010000021.1"/>
</dbReference>
<evidence type="ECO:0000256" key="1">
    <source>
        <dbReference type="ARBA" id="ARBA00006964"/>
    </source>
</evidence>
<keyword evidence="3 4" id="KW-0479">Metal-binding</keyword>